<organism evidence="8 9">
    <name type="scientific">Verminephrobacter aporrectodeae subsp. tuberculatae</name>
    <dbReference type="NCBI Taxonomy" id="1110392"/>
    <lineage>
        <taxon>Bacteria</taxon>
        <taxon>Pseudomonadati</taxon>
        <taxon>Pseudomonadota</taxon>
        <taxon>Betaproteobacteria</taxon>
        <taxon>Burkholderiales</taxon>
        <taxon>Comamonadaceae</taxon>
        <taxon>Verminephrobacter</taxon>
    </lineage>
</organism>
<comment type="caution">
    <text evidence="8">The sequence shown here is derived from an EMBL/GenBank/DDBJ whole genome shotgun (WGS) entry which is preliminary data.</text>
</comment>
<comment type="similarity">
    <text evidence="2">Belongs to the EamA transporter family.</text>
</comment>
<dbReference type="Gene3D" id="1.10.3730.20">
    <property type="match status" value="1"/>
</dbReference>
<evidence type="ECO:0000256" key="2">
    <source>
        <dbReference type="ARBA" id="ARBA00007362"/>
    </source>
</evidence>
<evidence type="ECO:0000313" key="8">
    <source>
        <dbReference type="EMBL" id="MCW5319956.1"/>
    </source>
</evidence>
<feature type="transmembrane region" description="Helical" evidence="6">
    <location>
        <begin position="41"/>
        <end position="60"/>
    </location>
</feature>
<feature type="transmembrane region" description="Helical" evidence="6">
    <location>
        <begin position="100"/>
        <end position="121"/>
    </location>
</feature>
<evidence type="ECO:0000259" key="7">
    <source>
        <dbReference type="Pfam" id="PF00892"/>
    </source>
</evidence>
<keyword evidence="4 6" id="KW-1133">Transmembrane helix</keyword>
<dbReference type="InterPro" id="IPR050638">
    <property type="entry name" value="AA-Vitamin_Transporters"/>
</dbReference>
<feature type="transmembrane region" description="Helical" evidence="6">
    <location>
        <begin position="187"/>
        <end position="204"/>
    </location>
</feature>
<dbReference type="Proteomes" id="UP001208935">
    <property type="component" value="Unassembled WGS sequence"/>
</dbReference>
<evidence type="ECO:0000256" key="3">
    <source>
        <dbReference type="ARBA" id="ARBA00022692"/>
    </source>
</evidence>
<keyword evidence="3 6" id="KW-0812">Transmembrane</keyword>
<sequence>MSASSDRHATILATLSMIGSAACWGGATVMSRDLLGHFSPPALLVIQLIASVLALVILSIPHRPWTHLSPALGKASLTGVLEPGLTYSIGLWGLSLTSAGSASIISSTEPIFIFFLAWLIFRNKPTSKLSLCILIAVVGLMFVSYDSALTEADKSLAGDMLIVLSTAFAASYVVFSSKLAEKFPAAVLASGQQVVGLLCALIIYSVARFFGTISENILNISPGVLIYAASSGVVQYALAFWLYLIGLKHLSPSAAGLWLTLVPVFGVVGAYFWLGEVPTPLMLLGMVLIVGAVTVGHQEK</sequence>
<feature type="transmembrane region" description="Helical" evidence="6">
    <location>
        <begin position="72"/>
        <end position="94"/>
    </location>
</feature>
<evidence type="ECO:0000256" key="5">
    <source>
        <dbReference type="ARBA" id="ARBA00023136"/>
    </source>
</evidence>
<feature type="transmembrane region" description="Helical" evidence="6">
    <location>
        <begin position="280"/>
        <end position="297"/>
    </location>
</feature>
<reference evidence="9" key="1">
    <citation type="submission" date="2023-07" db="EMBL/GenBank/DDBJ databases">
        <title>Verminephrobacter genomes.</title>
        <authorList>
            <person name="Lund M.B."/>
        </authorList>
    </citation>
    <scope>NUCLEOTIDE SEQUENCE [LARGE SCALE GENOMIC DNA]</scope>
    <source>
        <strain evidence="9">AtM5-05</strain>
    </source>
</reference>
<evidence type="ECO:0000256" key="1">
    <source>
        <dbReference type="ARBA" id="ARBA00004141"/>
    </source>
</evidence>
<feature type="transmembrane region" description="Helical" evidence="6">
    <location>
        <begin position="128"/>
        <end position="145"/>
    </location>
</feature>
<dbReference type="PANTHER" id="PTHR32322">
    <property type="entry name" value="INNER MEMBRANE TRANSPORTER"/>
    <property type="match status" value="1"/>
</dbReference>
<feature type="transmembrane region" description="Helical" evidence="6">
    <location>
        <begin position="157"/>
        <end position="175"/>
    </location>
</feature>
<dbReference type="SUPFAM" id="SSF103481">
    <property type="entry name" value="Multidrug resistance efflux transporter EmrE"/>
    <property type="match status" value="2"/>
</dbReference>
<dbReference type="RefSeq" id="WP_265280859.1">
    <property type="nucleotide sequence ID" value="NZ_QZCW01000001.1"/>
</dbReference>
<keyword evidence="5 6" id="KW-0472">Membrane</keyword>
<proteinExistence type="inferred from homology"/>
<dbReference type="EMBL" id="QZCW01000001">
    <property type="protein sequence ID" value="MCW5319956.1"/>
    <property type="molecule type" value="Genomic_DNA"/>
</dbReference>
<dbReference type="PROSITE" id="PS51257">
    <property type="entry name" value="PROKAR_LIPOPROTEIN"/>
    <property type="match status" value="1"/>
</dbReference>
<dbReference type="InterPro" id="IPR037185">
    <property type="entry name" value="EmrE-like"/>
</dbReference>
<evidence type="ECO:0000313" key="9">
    <source>
        <dbReference type="Proteomes" id="UP001208935"/>
    </source>
</evidence>
<comment type="subcellular location">
    <subcellularLocation>
        <location evidence="1">Membrane</location>
        <topology evidence="1">Multi-pass membrane protein</topology>
    </subcellularLocation>
</comment>
<feature type="domain" description="EamA" evidence="7">
    <location>
        <begin position="157"/>
        <end position="294"/>
    </location>
</feature>
<dbReference type="InterPro" id="IPR000620">
    <property type="entry name" value="EamA_dom"/>
</dbReference>
<name>A0ABT3KNP8_9BURK</name>
<dbReference type="Pfam" id="PF00892">
    <property type="entry name" value="EamA"/>
    <property type="match status" value="2"/>
</dbReference>
<evidence type="ECO:0000256" key="4">
    <source>
        <dbReference type="ARBA" id="ARBA00022989"/>
    </source>
</evidence>
<feature type="transmembrane region" description="Helical" evidence="6">
    <location>
        <begin position="224"/>
        <end position="244"/>
    </location>
</feature>
<feature type="domain" description="EamA" evidence="7">
    <location>
        <begin position="14"/>
        <end position="144"/>
    </location>
</feature>
<protein>
    <submittedName>
        <fullName evidence="8">DMT family transporter</fullName>
    </submittedName>
</protein>
<feature type="transmembrane region" description="Helical" evidence="6">
    <location>
        <begin position="256"/>
        <end position="274"/>
    </location>
</feature>
<accession>A0ABT3KNP8</accession>
<evidence type="ECO:0000256" key="6">
    <source>
        <dbReference type="SAM" id="Phobius"/>
    </source>
</evidence>
<gene>
    <name evidence="8" type="ORF">D5039_01825</name>
</gene>
<keyword evidence="9" id="KW-1185">Reference proteome</keyword>
<dbReference type="PANTHER" id="PTHR32322:SF2">
    <property type="entry name" value="EAMA DOMAIN-CONTAINING PROTEIN"/>
    <property type="match status" value="1"/>
</dbReference>